<name>A0A2M9G5C4_9PROT</name>
<evidence type="ECO:0000256" key="1">
    <source>
        <dbReference type="ARBA" id="ARBA00022801"/>
    </source>
</evidence>
<evidence type="ECO:0000313" key="3">
    <source>
        <dbReference type="EMBL" id="PJK30900.1"/>
    </source>
</evidence>
<dbReference type="GO" id="GO:0016289">
    <property type="term" value="F:acyl-CoA hydrolase activity"/>
    <property type="evidence" value="ECO:0007669"/>
    <property type="project" value="UniProtKB-ARBA"/>
</dbReference>
<dbReference type="OrthoDB" id="9805304at2"/>
<sequence length="143" mass="15218">MPEANPREIEAFLAEAFPQIADLNLRVEQAGGRKARVRMPIGEDNLRPGGTVSGPTLFWLADLGLYIAVLADLGTEAAAMAVTANATVNFLSKPERADLIADVRLMKLGRRLAVGEVAIYSEGKDDMVAHITGSYALPPAKTG</sequence>
<comment type="caution">
    <text evidence="3">The sequence shown here is derived from an EMBL/GenBank/DDBJ whole genome shotgun (WGS) entry which is preliminary data.</text>
</comment>
<proteinExistence type="predicted"/>
<dbReference type="Pfam" id="PF03061">
    <property type="entry name" value="4HBT"/>
    <property type="match status" value="1"/>
</dbReference>
<dbReference type="InterPro" id="IPR003736">
    <property type="entry name" value="PAAI_dom"/>
</dbReference>
<organism evidence="3 4">
    <name type="scientific">Minwuia thermotolerans</name>
    <dbReference type="NCBI Taxonomy" id="2056226"/>
    <lineage>
        <taxon>Bacteria</taxon>
        <taxon>Pseudomonadati</taxon>
        <taxon>Pseudomonadota</taxon>
        <taxon>Alphaproteobacteria</taxon>
        <taxon>Minwuiales</taxon>
        <taxon>Minwuiaceae</taxon>
        <taxon>Minwuia</taxon>
    </lineage>
</organism>
<keyword evidence="1" id="KW-0378">Hydrolase</keyword>
<reference evidence="3 4" key="1">
    <citation type="submission" date="2017-11" db="EMBL/GenBank/DDBJ databases">
        <title>Draft genome sequence of Rhizobiales bacterium SY3-13.</title>
        <authorList>
            <person name="Sun C."/>
        </authorList>
    </citation>
    <scope>NUCLEOTIDE SEQUENCE [LARGE SCALE GENOMIC DNA]</scope>
    <source>
        <strain evidence="3 4">SY3-13</strain>
    </source>
</reference>
<dbReference type="SUPFAM" id="SSF54637">
    <property type="entry name" value="Thioesterase/thiol ester dehydrase-isomerase"/>
    <property type="match status" value="1"/>
</dbReference>
<dbReference type="RefSeq" id="WP_109792191.1">
    <property type="nucleotide sequence ID" value="NZ_PHIG01000012.1"/>
</dbReference>
<dbReference type="CDD" id="cd03443">
    <property type="entry name" value="PaaI_thioesterase"/>
    <property type="match status" value="1"/>
</dbReference>
<dbReference type="Gene3D" id="3.10.129.10">
    <property type="entry name" value="Hotdog Thioesterase"/>
    <property type="match status" value="1"/>
</dbReference>
<evidence type="ECO:0000259" key="2">
    <source>
        <dbReference type="Pfam" id="PF03061"/>
    </source>
</evidence>
<dbReference type="Proteomes" id="UP000229498">
    <property type="component" value="Unassembled WGS sequence"/>
</dbReference>
<evidence type="ECO:0000313" key="4">
    <source>
        <dbReference type="Proteomes" id="UP000229498"/>
    </source>
</evidence>
<dbReference type="AlphaFoldDB" id="A0A2M9G5C4"/>
<dbReference type="EMBL" id="PHIG01000012">
    <property type="protein sequence ID" value="PJK30900.1"/>
    <property type="molecule type" value="Genomic_DNA"/>
</dbReference>
<accession>A0A2M9G5C4</accession>
<keyword evidence="4" id="KW-1185">Reference proteome</keyword>
<dbReference type="NCBIfam" id="TIGR00369">
    <property type="entry name" value="unchar_dom_1"/>
    <property type="match status" value="1"/>
</dbReference>
<protein>
    <recommendedName>
        <fullName evidence="2">Thioesterase domain-containing protein</fullName>
    </recommendedName>
</protein>
<gene>
    <name evidence="3" type="ORF">CVT23_04320</name>
</gene>
<dbReference type="InterPro" id="IPR029069">
    <property type="entry name" value="HotDog_dom_sf"/>
</dbReference>
<feature type="domain" description="Thioesterase" evidence="2">
    <location>
        <begin position="49"/>
        <end position="124"/>
    </location>
</feature>
<dbReference type="InterPro" id="IPR006683">
    <property type="entry name" value="Thioestr_dom"/>
</dbReference>